<comment type="function">
    <text evidence="4">Component of the dihydroxyacetone kinase complex, which is responsible for the phosphoenolpyruvate (PEP)-dependent phosphorylation of dihydroxyacetone. DhaM serves as the phosphoryl donor. Is phosphorylated by phosphoenolpyruvate in an EI- and HPr-dependent reaction, and a phosphorelay system on histidine residues finally leads to phosphoryl transfer to DhaL and dihydroxyacetone.</text>
</comment>
<dbReference type="NCBIfam" id="TIGR01003">
    <property type="entry name" value="PTS_HPr_family"/>
    <property type="match status" value="1"/>
</dbReference>
<dbReference type="SUPFAM" id="SSF52009">
    <property type="entry name" value="Phosphohistidine domain"/>
    <property type="match status" value="1"/>
</dbReference>
<evidence type="ECO:0000256" key="3">
    <source>
        <dbReference type="ARBA" id="ARBA00001946"/>
    </source>
</evidence>
<dbReference type="EC" id="2.7.1.121" evidence="8"/>
<evidence type="ECO:0000256" key="15">
    <source>
        <dbReference type="ARBA" id="ARBA00022683"/>
    </source>
</evidence>
<evidence type="ECO:0000256" key="14">
    <source>
        <dbReference type="ARBA" id="ARBA00022679"/>
    </source>
</evidence>
<feature type="region of interest" description="Disordered" evidence="20">
    <location>
        <begin position="135"/>
        <end position="155"/>
    </location>
</feature>
<evidence type="ECO:0000256" key="13">
    <source>
        <dbReference type="ARBA" id="ARBA00022597"/>
    </source>
</evidence>
<dbReference type="InterPro" id="IPR036662">
    <property type="entry name" value="PTS_EIIA_man-typ_sf"/>
</dbReference>
<dbReference type="Proteomes" id="UP001199469">
    <property type="component" value="Unassembled WGS sequence"/>
</dbReference>
<evidence type="ECO:0000256" key="17">
    <source>
        <dbReference type="ARBA" id="ARBA00022777"/>
    </source>
</evidence>
<dbReference type="InterPro" id="IPR036618">
    <property type="entry name" value="PtsI_HPr-bd_sf"/>
</dbReference>
<dbReference type="EC" id="2.7.3.9" evidence="9"/>
<keyword evidence="17" id="KW-0418">Kinase</keyword>
<keyword evidence="15" id="KW-0598">Phosphotransferase system</keyword>
<keyword evidence="18" id="KW-0460">Magnesium</keyword>
<feature type="domain" description="HPr" evidence="22">
    <location>
        <begin position="155"/>
        <end position="245"/>
    </location>
</feature>
<dbReference type="RefSeq" id="WP_230736118.1">
    <property type="nucleotide sequence ID" value="NZ_JAJNDB010000003.1"/>
</dbReference>
<evidence type="ECO:0000256" key="11">
    <source>
        <dbReference type="ARBA" id="ARBA00022448"/>
    </source>
</evidence>
<evidence type="ECO:0000256" key="18">
    <source>
        <dbReference type="ARBA" id="ARBA00022842"/>
    </source>
</evidence>
<evidence type="ECO:0000256" key="12">
    <source>
        <dbReference type="ARBA" id="ARBA00022490"/>
    </source>
</evidence>
<gene>
    <name evidence="23" type="primary">ptsP</name>
    <name evidence="23" type="ORF">LQ327_17960</name>
</gene>
<dbReference type="Gene3D" id="3.20.20.60">
    <property type="entry name" value="Phosphoenolpyruvate-binding domains"/>
    <property type="match status" value="1"/>
</dbReference>
<dbReference type="CDD" id="cd00367">
    <property type="entry name" value="PTS-HPr_like"/>
    <property type="match status" value="1"/>
</dbReference>
<dbReference type="PROSITE" id="PS51096">
    <property type="entry name" value="PTS_EIIA_TYPE_4"/>
    <property type="match status" value="1"/>
</dbReference>
<dbReference type="Gene3D" id="3.50.30.10">
    <property type="entry name" value="Phosphohistidine domain"/>
    <property type="match status" value="1"/>
</dbReference>
<dbReference type="SUPFAM" id="SSF47831">
    <property type="entry name" value="Enzyme I of the PEP:sugar phosphotransferase system HPr-binding (sub)domain"/>
    <property type="match status" value="1"/>
</dbReference>
<comment type="function">
    <text evidence="5">General (non sugar-specific) component of the phosphoenolpyruvate-dependent sugar phosphotransferase system (sugar PTS). This major carbohydrate active-transport system catalyzes the phosphorylation of incoming sugar substrates concomitantly with their translocation across the cell membrane. The phosphoryl group from phosphoenolpyruvate (PEP) is transferred to the phosphoryl carrier protein HPr by enzyme I. Phospho-HPr then transfers it to the PTS EIIA domain.</text>
</comment>
<dbReference type="Gene3D" id="3.30.1340.10">
    <property type="entry name" value="HPr-like"/>
    <property type="match status" value="1"/>
</dbReference>
<evidence type="ECO:0000256" key="5">
    <source>
        <dbReference type="ARBA" id="ARBA00003681"/>
    </source>
</evidence>
<dbReference type="InterPro" id="IPR035895">
    <property type="entry name" value="HPr-like_sf"/>
</dbReference>
<protein>
    <recommendedName>
        <fullName evidence="10">Phosphocarrier protein HPr</fullName>
        <ecNumber evidence="8">2.7.1.121</ecNumber>
        <ecNumber evidence="9">2.7.3.9</ecNumber>
    </recommendedName>
</protein>
<dbReference type="InterPro" id="IPR008731">
    <property type="entry name" value="PTS_EIN"/>
</dbReference>
<dbReference type="InterPro" id="IPR001020">
    <property type="entry name" value="PTS_HPr_His_P_site"/>
</dbReference>
<feature type="compositionally biased region" description="Low complexity" evidence="20">
    <location>
        <begin position="257"/>
        <end position="271"/>
    </location>
</feature>
<feature type="domain" description="PTS EIIA type-4" evidence="21">
    <location>
        <begin position="2"/>
        <end position="132"/>
    </location>
</feature>
<dbReference type="PROSITE" id="PS00742">
    <property type="entry name" value="PEP_ENZYMES_2"/>
    <property type="match status" value="1"/>
</dbReference>
<dbReference type="InterPro" id="IPR000032">
    <property type="entry name" value="HPr-like"/>
</dbReference>
<dbReference type="InterPro" id="IPR015813">
    <property type="entry name" value="Pyrv/PenolPyrv_kinase-like_dom"/>
</dbReference>
<dbReference type="Pfam" id="PF00381">
    <property type="entry name" value="PTS-HPr"/>
    <property type="match status" value="1"/>
</dbReference>
<accession>A0ABS8PAG6</accession>
<evidence type="ECO:0000256" key="7">
    <source>
        <dbReference type="ARBA" id="ARBA00007837"/>
    </source>
</evidence>
<dbReference type="Gene3D" id="1.10.274.10">
    <property type="entry name" value="PtsI, HPr-binding domain"/>
    <property type="match status" value="1"/>
</dbReference>
<comment type="cofactor">
    <cofactor evidence="3">
        <name>Mg(2+)</name>
        <dbReference type="ChEBI" id="CHEBI:18420"/>
    </cofactor>
</comment>
<dbReference type="InterPro" id="IPR012844">
    <property type="entry name" value="DhaM_N"/>
</dbReference>
<comment type="caution">
    <text evidence="23">The sequence shown here is derived from an EMBL/GenBank/DDBJ whole genome shotgun (WGS) entry which is preliminary data.</text>
</comment>
<evidence type="ECO:0000259" key="21">
    <source>
        <dbReference type="PROSITE" id="PS51096"/>
    </source>
</evidence>
<proteinExistence type="inferred from homology"/>
<dbReference type="SUPFAM" id="SSF55594">
    <property type="entry name" value="HPr-like"/>
    <property type="match status" value="1"/>
</dbReference>
<evidence type="ECO:0000256" key="10">
    <source>
        <dbReference type="ARBA" id="ARBA00020422"/>
    </source>
</evidence>
<evidence type="ECO:0000256" key="4">
    <source>
        <dbReference type="ARBA" id="ARBA00002788"/>
    </source>
</evidence>
<evidence type="ECO:0000256" key="20">
    <source>
        <dbReference type="SAM" id="MobiDB-lite"/>
    </source>
</evidence>
<dbReference type="NCBIfam" id="TIGR02364">
    <property type="entry name" value="dha_pts"/>
    <property type="match status" value="1"/>
</dbReference>
<dbReference type="InterPro" id="IPR008279">
    <property type="entry name" value="PEP-util_enz_mobile_dom"/>
</dbReference>
<evidence type="ECO:0000256" key="16">
    <source>
        <dbReference type="ARBA" id="ARBA00022723"/>
    </source>
</evidence>
<dbReference type="InterPro" id="IPR050499">
    <property type="entry name" value="PEP-utilizing_PTS_enzyme"/>
</dbReference>
<dbReference type="InterPro" id="IPR036637">
    <property type="entry name" value="Phosphohistidine_dom_sf"/>
</dbReference>
<comment type="catalytic activity">
    <reaction evidence="2">
        <text>dihydroxyacetone + phosphoenolpyruvate = dihydroxyacetone phosphate + pyruvate</text>
        <dbReference type="Rhea" id="RHEA:18381"/>
        <dbReference type="ChEBI" id="CHEBI:15361"/>
        <dbReference type="ChEBI" id="CHEBI:16016"/>
        <dbReference type="ChEBI" id="CHEBI:57642"/>
        <dbReference type="ChEBI" id="CHEBI:58702"/>
        <dbReference type="EC" id="2.7.1.121"/>
    </reaction>
</comment>
<dbReference type="Pfam" id="PF05524">
    <property type="entry name" value="PEP-utilisers_N"/>
    <property type="match status" value="1"/>
</dbReference>
<sequence>MTVGIVVVSHSRALADAAVALAGEMLRDGGGPVEVAAGLDDGSFGTDAVAIGDAVTRADQGDGVVVLMDLGSAVLSAELALELLDDDVRDGVVLCPAPLVEGLIVAAVSAAGGAPSAEVAAEAADALQAKAIHLVPGEPDRDQPDQTVDDGDGPEQRGVFTVRMAHGLHARPAAQLVQALRGLDAEVRLRNLTLDGPDVSGASLSKVATLGALQGHDVAVRARGPEAGEAIRRVLDLADDDFGEAAAVSPPRPPATPATTGEPIPASPGVGVGPVRVERAVAVDVPPARPGTPAEQRARLDEARARVRDDLQTVRDRAAREIGEAEAAIFDAQLLLLEDPDVLADVGARIDAAVDAARAWADALDEVGSRLAAAADEYMRARVRDVRDVRDRVLRDLGGLEQHDAAGDGILVADDLTPADAAALDPARTPAVVLAGSSPTAHAAILLRARGVPAVVAAGPALVARAREAAVLAVDGTTGEVVTDPDPPTLSDFRARAEALTRRRENALRRAHEPAVTRDGTTVLVGTNVGGAGDAEAAVGADLAGLVRTEFCFLDRHRAPDVDEQEAAYRAIAEAMGGRRVTLRTLDVGGDKPLDYLPMPREANPFLGVRGLRLALARPDLLADQLHAFVRVAHDHPVDVMFPMVTTVDELVAARRALDDAVVTVGRGRPAGLRVGIMVEVPAAALKAPAFAPMVDFFSIGTNDLTQYALAAERGNDAVAPLSDGLDPAVLALIAATAGGAGRADHDVLVAVCGELAGDEDAAALLIGLGVRELSVAPTAVATVKEAVRAVDLTQARALAAAARECPDAHAVRELLR</sequence>
<comment type="similarity">
    <text evidence="7">Belongs to the PEP-utilizing enzyme family.</text>
</comment>
<feature type="region of interest" description="Disordered" evidence="20">
    <location>
        <begin position="246"/>
        <end position="271"/>
    </location>
</feature>
<dbReference type="SUPFAM" id="SSF51621">
    <property type="entry name" value="Phosphoenolpyruvate/pyruvate domain"/>
    <property type="match status" value="1"/>
</dbReference>
<keyword evidence="14 23" id="KW-0808">Transferase</keyword>
<dbReference type="PROSITE" id="PS00369">
    <property type="entry name" value="PTS_HPR_HIS"/>
    <property type="match status" value="1"/>
</dbReference>
<evidence type="ECO:0000256" key="9">
    <source>
        <dbReference type="ARBA" id="ARBA00012232"/>
    </source>
</evidence>
<evidence type="ECO:0000313" key="23">
    <source>
        <dbReference type="EMBL" id="MCD2195257.1"/>
    </source>
</evidence>
<comment type="subcellular location">
    <subcellularLocation>
        <location evidence="6">Cytoplasm</location>
    </subcellularLocation>
</comment>
<dbReference type="PANTHER" id="PTHR46244:SF6">
    <property type="entry name" value="PHOSPHOENOLPYRUVATE-PROTEIN PHOSPHOTRANSFERASE"/>
    <property type="match status" value="1"/>
</dbReference>
<keyword evidence="12" id="KW-0963">Cytoplasm</keyword>
<dbReference type="InterPro" id="IPR000121">
    <property type="entry name" value="PEP_util_C"/>
</dbReference>
<dbReference type="EMBL" id="JAJNDB010000003">
    <property type="protein sequence ID" value="MCD2195257.1"/>
    <property type="molecule type" value="Genomic_DNA"/>
</dbReference>
<evidence type="ECO:0000256" key="19">
    <source>
        <dbReference type="ARBA" id="ARBA00046577"/>
    </source>
</evidence>
<evidence type="ECO:0000256" key="8">
    <source>
        <dbReference type="ARBA" id="ARBA00012095"/>
    </source>
</evidence>
<comment type="catalytic activity">
    <reaction evidence="1">
        <text>L-histidyl-[protein] + phosphoenolpyruvate = N(pros)-phospho-L-histidyl-[protein] + pyruvate</text>
        <dbReference type="Rhea" id="RHEA:23880"/>
        <dbReference type="Rhea" id="RHEA-COMP:9745"/>
        <dbReference type="Rhea" id="RHEA-COMP:9746"/>
        <dbReference type="ChEBI" id="CHEBI:15361"/>
        <dbReference type="ChEBI" id="CHEBI:29979"/>
        <dbReference type="ChEBI" id="CHEBI:58702"/>
        <dbReference type="ChEBI" id="CHEBI:64837"/>
        <dbReference type="EC" id="2.7.3.9"/>
    </reaction>
</comment>
<evidence type="ECO:0000259" key="22">
    <source>
        <dbReference type="PROSITE" id="PS51350"/>
    </source>
</evidence>
<dbReference type="PRINTS" id="PR00107">
    <property type="entry name" value="PHOSPHOCPHPR"/>
</dbReference>
<dbReference type="InterPro" id="IPR004701">
    <property type="entry name" value="PTS_EIIA_man-typ"/>
</dbReference>
<keyword evidence="13" id="KW-0762">Sugar transport</keyword>
<dbReference type="Pfam" id="PF03610">
    <property type="entry name" value="EIIA-man"/>
    <property type="match status" value="1"/>
</dbReference>
<dbReference type="InterPro" id="IPR006318">
    <property type="entry name" value="PTS_EI-like"/>
</dbReference>
<keyword evidence="11" id="KW-0813">Transport</keyword>
<evidence type="ECO:0000256" key="1">
    <source>
        <dbReference type="ARBA" id="ARBA00000683"/>
    </source>
</evidence>
<evidence type="ECO:0000313" key="24">
    <source>
        <dbReference type="Proteomes" id="UP001199469"/>
    </source>
</evidence>
<dbReference type="PRINTS" id="PR01736">
    <property type="entry name" value="PHPHTRNFRASE"/>
</dbReference>
<dbReference type="InterPro" id="IPR040442">
    <property type="entry name" value="Pyrv_kinase-like_dom_sf"/>
</dbReference>
<dbReference type="SUPFAM" id="SSF53062">
    <property type="entry name" value="PTS system fructose IIA component-like"/>
    <property type="match status" value="1"/>
</dbReference>
<evidence type="ECO:0000256" key="2">
    <source>
        <dbReference type="ARBA" id="ARBA00001113"/>
    </source>
</evidence>
<dbReference type="Pfam" id="PF00391">
    <property type="entry name" value="PEP-utilizers"/>
    <property type="match status" value="1"/>
</dbReference>
<keyword evidence="24" id="KW-1185">Reference proteome</keyword>
<organism evidence="23 24">
    <name type="scientific">Actinomycetospora endophytica</name>
    <dbReference type="NCBI Taxonomy" id="2291215"/>
    <lineage>
        <taxon>Bacteria</taxon>
        <taxon>Bacillati</taxon>
        <taxon>Actinomycetota</taxon>
        <taxon>Actinomycetes</taxon>
        <taxon>Pseudonocardiales</taxon>
        <taxon>Pseudonocardiaceae</taxon>
        <taxon>Actinomycetospora</taxon>
    </lineage>
</organism>
<dbReference type="NCBIfam" id="TIGR01417">
    <property type="entry name" value="PTS_I_fam"/>
    <property type="match status" value="1"/>
</dbReference>
<dbReference type="Pfam" id="PF02896">
    <property type="entry name" value="PEP-utilizers_C"/>
    <property type="match status" value="1"/>
</dbReference>
<dbReference type="PANTHER" id="PTHR46244">
    <property type="entry name" value="PHOSPHOENOLPYRUVATE-PROTEIN PHOSPHOTRANSFERASE"/>
    <property type="match status" value="1"/>
</dbReference>
<keyword evidence="16" id="KW-0479">Metal-binding</keyword>
<evidence type="ECO:0000256" key="6">
    <source>
        <dbReference type="ARBA" id="ARBA00004496"/>
    </source>
</evidence>
<dbReference type="Gene3D" id="3.40.50.510">
    <property type="entry name" value="Phosphotransferase system, mannose-type IIA component"/>
    <property type="match status" value="1"/>
</dbReference>
<comment type="subunit">
    <text evidence="19">Homodimer. The dihydroxyacetone kinase complex is composed of a homodimer of DhaM, a homodimer of DhaK and the subunit DhaL.</text>
</comment>
<dbReference type="InterPro" id="IPR023151">
    <property type="entry name" value="PEP_util_CS"/>
</dbReference>
<name>A0ABS8PAG6_9PSEU</name>
<dbReference type="GO" id="GO:0008965">
    <property type="term" value="F:phosphoenolpyruvate-protein phosphotransferase activity"/>
    <property type="evidence" value="ECO:0007669"/>
    <property type="project" value="UniProtKB-EC"/>
</dbReference>
<dbReference type="PROSITE" id="PS51350">
    <property type="entry name" value="PTS_HPR_DOM"/>
    <property type="match status" value="1"/>
</dbReference>
<reference evidence="23 24" key="1">
    <citation type="submission" date="2021-11" db="EMBL/GenBank/DDBJ databases">
        <title>Draft genome sequence of Actinomycetospora sp. SF1 isolated from the rhizosphere soil.</title>
        <authorList>
            <person name="Duangmal K."/>
            <person name="Chantavorakit T."/>
        </authorList>
    </citation>
    <scope>NUCLEOTIDE SEQUENCE [LARGE SCALE GENOMIC DNA]</scope>
    <source>
        <strain evidence="23 24">TBRC 5722</strain>
    </source>
</reference>